<name>A0A427ANH3_ENSVE</name>
<comment type="caution">
    <text evidence="1">The sequence shown here is derived from an EMBL/GenBank/DDBJ whole genome shotgun (WGS) entry which is preliminary data.</text>
</comment>
<protein>
    <submittedName>
        <fullName evidence="1">Uncharacterized protein</fullName>
    </submittedName>
</protein>
<proteinExistence type="predicted"/>
<reference evidence="1 2" key="1">
    <citation type="journal article" date="2014" name="Agronomy (Basel)">
        <title>A Draft Genome Sequence for Ensete ventricosum, the Drought-Tolerant Tree Against Hunger.</title>
        <authorList>
            <person name="Harrison J."/>
            <person name="Moore K.A."/>
            <person name="Paszkiewicz K."/>
            <person name="Jones T."/>
            <person name="Grant M."/>
            <person name="Ambacheew D."/>
            <person name="Muzemil S."/>
            <person name="Studholme D.J."/>
        </authorList>
    </citation>
    <scope>NUCLEOTIDE SEQUENCE [LARGE SCALE GENOMIC DNA]</scope>
</reference>
<gene>
    <name evidence="1" type="ORF">B296_00014154</name>
</gene>
<organism evidence="1 2">
    <name type="scientific">Ensete ventricosum</name>
    <name type="common">Abyssinian banana</name>
    <name type="synonym">Musa ensete</name>
    <dbReference type="NCBI Taxonomy" id="4639"/>
    <lineage>
        <taxon>Eukaryota</taxon>
        <taxon>Viridiplantae</taxon>
        <taxon>Streptophyta</taxon>
        <taxon>Embryophyta</taxon>
        <taxon>Tracheophyta</taxon>
        <taxon>Spermatophyta</taxon>
        <taxon>Magnoliopsida</taxon>
        <taxon>Liliopsida</taxon>
        <taxon>Zingiberales</taxon>
        <taxon>Musaceae</taxon>
        <taxon>Ensete</taxon>
    </lineage>
</organism>
<dbReference type="AlphaFoldDB" id="A0A427ANH3"/>
<dbReference type="EMBL" id="AMZH03001844">
    <property type="protein sequence ID" value="RRT77769.1"/>
    <property type="molecule type" value="Genomic_DNA"/>
</dbReference>
<accession>A0A427ANH3</accession>
<evidence type="ECO:0000313" key="2">
    <source>
        <dbReference type="Proteomes" id="UP000287651"/>
    </source>
</evidence>
<sequence>MSVTIDAGCCIGPAAARSLPRRKRTILASETRLSVTLQQEEPWESGCATAREMYRQRCAVTALPCMNAGDLSMGMMMRGREENRRWWLKLQPINH</sequence>
<evidence type="ECO:0000313" key="1">
    <source>
        <dbReference type="EMBL" id="RRT77769.1"/>
    </source>
</evidence>
<dbReference type="Proteomes" id="UP000287651">
    <property type="component" value="Unassembled WGS sequence"/>
</dbReference>